<proteinExistence type="inferred from homology"/>
<dbReference type="Proteomes" id="UP000245921">
    <property type="component" value="Unassembled WGS sequence"/>
</dbReference>
<dbReference type="InterPro" id="IPR002347">
    <property type="entry name" value="SDR_fam"/>
</dbReference>
<name>A0AA45C6P6_9BACT</name>
<evidence type="ECO:0000256" key="1">
    <source>
        <dbReference type="ARBA" id="ARBA00006484"/>
    </source>
</evidence>
<dbReference type="PRINTS" id="PR00081">
    <property type="entry name" value="GDHRDH"/>
</dbReference>
<dbReference type="SUPFAM" id="SSF51735">
    <property type="entry name" value="NAD(P)-binding Rossmann-fold domains"/>
    <property type="match status" value="1"/>
</dbReference>
<dbReference type="InterPro" id="IPR036291">
    <property type="entry name" value="NAD(P)-bd_dom_sf"/>
</dbReference>
<dbReference type="EMBL" id="QGGI01000008">
    <property type="protein sequence ID" value="PWJ93192.1"/>
    <property type="molecule type" value="Genomic_DNA"/>
</dbReference>
<dbReference type="Pfam" id="PF00106">
    <property type="entry name" value="adh_short"/>
    <property type="match status" value="1"/>
</dbReference>
<dbReference type="RefSeq" id="WP_109604723.1">
    <property type="nucleotide sequence ID" value="NZ_QGGI01000008.1"/>
</dbReference>
<sequence length="285" mass="31782">MKEFKNKVAVITGAANGIGLELSKEAAKRGMKVVMADIAENDLNIAFDEVKKISSEVIKVVTDVTIFEDMVDLSKKATDSFEKVDLFFNNAGVVVPGPIWEIPNKDIDYIMQSNVYSIAYGLKVFIPLMMKQGTPAHIVNTASVAGLLSSPGMPTYHMTKFANVGLSESVNYQLRAINSNIKMSVYCPGFIQTDLNHCDKRRPKRFEIDKNDPYYTSQTYKDGLKRADHVINTGIPIDSVGMSVFQAIEDEQFYILTHPQYNPVIGLRVKTILEGKNPDISIFKK</sequence>
<dbReference type="PANTHER" id="PTHR24322">
    <property type="entry name" value="PKSB"/>
    <property type="match status" value="1"/>
</dbReference>
<evidence type="ECO:0000256" key="2">
    <source>
        <dbReference type="ARBA" id="ARBA00023002"/>
    </source>
</evidence>
<comment type="similarity">
    <text evidence="1">Belongs to the short-chain dehydrogenases/reductases (SDR) family.</text>
</comment>
<reference evidence="3 4" key="1">
    <citation type="submission" date="2018-05" db="EMBL/GenBank/DDBJ databases">
        <title>Genomic Encyclopedia of Type Strains, Phase IV (KMG-IV): sequencing the most valuable type-strain genomes for metagenomic binning, comparative biology and taxonomic classification.</title>
        <authorList>
            <person name="Goeker M."/>
        </authorList>
    </citation>
    <scope>NUCLEOTIDE SEQUENCE [LARGE SCALE GENOMIC DNA]</scope>
    <source>
        <strain evidence="3 4">DSM 24906</strain>
    </source>
</reference>
<protein>
    <submittedName>
        <fullName evidence="3">Short-subunit dehydrogenase</fullName>
    </submittedName>
</protein>
<evidence type="ECO:0000313" key="3">
    <source>
        <dbReference type="EMBL" id="PWJ93192.1"/>
    </source>
</evidence>
<dbReference type="GO" id="GO:0016616">
    <property type="term" value="F:oxidoreductase activity, acting on the CH-OH group of donors, NAD or NADP as acceptor"/>
    <property type="evidence" value="ECO:0007669"/>
    <property type="project" value="TreeGrafter"/>
</dbReference>
<accession>A0AA45C6P6</accession>
<dbReference type="AlphaFoldDB" id="A0AA45C6P6"/>
<evidence type="ECO:0000313" key="4">
    <source>
        <dbReference type="Proteomes" id="UP000245921"/>
    </source>
</evidence>
<keyword evidence="4" id="KW-1185">Reference proteome</keyword>
<comment type="caution">
    <text evidence="3">The sequence shown here is derived from an EMBL/GenBank/DDBJ whole genome shotgun (WGS) entry which is preliminary data.</text>
</comment>
<dbReference type="PANTHER" id="PTHR24322:SF736">
    <property type="entry name" value="RETINOL DEHYDROGENASE 10"/>
    <property type="match status" value="1"/>
</dbReference>
<dbReference type="Gene3D" id="3.40.50.720">
    <property type="entry name" value="NAD(P)-binding Rossmann-like Domain"/>
    <property type="match status" value="1"/>
</dbReference>
<organism evidence="3 4">
    <name type="scientific">Oceanotoga teriensis</name>
    <dbReference type="NCBI Taxonomy" id="515440"/>
    <lineage>
        <taxon>Bacteria</taxon>
        <taxon>Thermotogati</taxon>
        <taxon>Thermotogota</taxon>
        <taxon>Thermotogae</taxon>
        <taxon>Petrotogales</taxon>
        <taxon>Petrotogaceae</taxon>
        <taxon>Oceanotoga</taxon>
    </lineage>
</organism>
<dbReference type="CDD" id="cd05233">
    <property type="entry name" value="SDR_c"/>
    <property type="match status" value="1"/>
</dbReference>
<gene>
    <name evidence="3" type="ORF">C7380_10821</name>
</gene>
<keyword evidence="2" id="KW-0560">Oxidoreductase</keyword>